<keyword evidence="2" id="KW-1185">Reference proteome</keyword>
<dbReference type="Gene3D" id="1.25.40.10">
    <property type="entry name" value="Tetratricopeptide repeat domain"/>
    <property type="match status" value="1"/>
</dbReference>
<gene>
    <name evidence="1" type="ORF">LK996_02285</name>
</gene>
<dbReference type="SUPFAM" id="SSF48452">
    <property type="entry name" value="TPR-like"/>
    <property type="match status" value="1"/>
</dbReference>
<accession>A0ABS8JEC4</accession>
<proteinExistence type="predicted"/>
<name>A0ABS8JEC4_9GAMM</name>
<dbReference type="Proteomes" id="UP001165293">
    <property type="component" value="Unassembled WGS sequence"/>
</dbReference>
<protein>
    <submittedName>
        <fullName evidence="1">Uncharacterized protein</fullName>
    </submittedName>
</protein>
<evidence type="ECO:0000313" key="1">
    <source>
        <dbReference type="EMBL" id="MCC8361913.1"/>
    </source>
</evidence>
<evidence type="ECO:0000313" key="2">
    <source>
        <dbReference type="Proteomes" id="UP001165293"/>
    </source>
</evidence>
<dbReference type="InterPro" id="IPR011990">
    <property type="entry name" value="TPR-like_helical_dom_sf"/>
</dbReference>
<organism evidence="1 2">
    <name type="scientific">Noviluteimonas lactosilytica</name>
    <dbReference type="NCBI Taxonomy" id="2888523"/>
    <lineage>
        <taxon>Bacteria</taxon>
        <taxon>Pseudomonadati</taxon>
        <taxon>Pseudomonadota</taxon>
        <taxon>Gammaproteobacteria</taxon>
        <taxon>Lysobacterales</taxon>
        <taxon>Lysobacteraceae</taxon>
        <taxon>Noviluteimonas</taxon>
    </lineage>
</organism>
<dbReference type="EMBL" id="JAJGAK010000001">
    <property type="protein sequence ID" value="MCC8361913.1"/>
    <property type="molecule type" value="Genomic_DNA"/>
</dbReference>
<reference evidence="1" key="1">
    <citation type="submission" date="2021-10" db="EMBL/GenBank/DDBJ databases">
        <authorList>
            <person name="Lyu M."/>
            <person name="Wang X."/>
            <person name="Meng X."/>
            <person name="Xu K."/>
        </authorList>
    </citation>
    <scope>NUCLEOTIDE SEQUENCE</scope>
    <source>
        <strain evidence="1">A6</strain>
    </source>
</reference>
<comment type="caution">
    <text evidence="1">The sequence shown here is derived from an EMBL/GenBank/DDBJ whole genome shotgun (WGS) entry which is preliminary data.</text>
</comment>
<dbReference type="RefSeq" id="WP_230525558.1">
    <property type="nucleotide sequence ID" value="NZ_JAJGAK010000001.1"/>
</dbReference>
<sequence length="254" mass="27308">MPQPKFDTSMLDELVAAFAAKDLVGLARMERMARGISAAEPLDGYMLLGACAAAKGDAEAATLNHEASIHVSPMRLDAWCNYLVSLMILGDSARVRDLAFKIGARFPANPHAHAAAMNALIELGLLQSATRFAAKFCSERVDNDEANCVDAVLSARGFTEDDLSAAVVCARRFLADNGVVRPRFSCEYIEDDEGGPGELAYGFHVKADATAAHLLERALFEHLANARVAAEDAGAVTFFIEVLPEERTHADSPR</sequence>